<organism evidence="1 2">
    <name type="scientific">Yoonia ponticola</name>
    <dbReference type="NCBI Taxonomy" id="1524255"/>
    <lineage>
        <taxon>Bacteria</taxon>
        <taxon>Pseudomonadati</taxon>
        <taxon>Pseudomonadota</taxon>
        <taxon>Alphaproteobacteria</taxon>
        <taxon>Rhodobacterales</taxon>
        <taxon>Paracoccaceae</taxon>
        <taxon>Yoonia</taxon>
    </lineage>
</organism>
<sequence length="209" mass="23439">MTETIVDLETWPRAAQFQWFRSYDRPHYATTSRLDVTRLLARRDAAGINVYRASLFAISKGLHAVPELLMRFRGDTVVHHAQVDLSMPVPTARGSYNYAYVPYTPDFADFDAATKAILTKTADTDDLNAVGEGKDNVAFLSCMPWLDYTSINNAMPHKDDCIPRVNWGKYVPEGDAWKMAMTLEVHHALVDGQHVGAFFQAVQDALDAI</sequence>
<protein>
    <submittedName>
        <fullName evidence="1">Chloramphenicol O-acetyltransferase type A</fullName>
        <ecNumber evidence="1">2.3.1.28</ecNumber>
    </submittedName>
</protein>
<dbReference type="Proteomes" id="UP000535415">
    <property type="component" value="Unassembled WGS sequence"/>
</dbReference>
<dbReference type="Gene3D" id="3.30.559.10">
    <property type="entry name" value="Chloramphenicol acetyltransferase-like domain"/>
    <property type="match status" value="1"/>
</dbReference>
<dbReference type="AlphaFoldDB" id="A0A7W9BK53"/>
<dbReference type="GO" id="GO:0008811">
    <property type="term" value="F:chloramphenicol O-acetyltransferase activity"/>
    <property type="evidence" value="ECO:0007669"/>
    <property type="project" value="UniProtKB-EC"/>
</dbReference>
<dbReference type="PANTHER" id="PTHR38474:SF1">
    <property type="entry name" value="SLR0299 PROTEIN"/>
    <property type="match status" value="1"/>
</dbReference>
<name>A0A7W9BK53_9RHOB</name>
<dbReference type="InterPro" id="IPR001707">
    <property type="entry name" value="Cmp_AcTrfase"/>
</dbReference>
<dbReference type="InterPro" id="IPR023213">
    <property type="entry name" value="CAT-like_dom_sf"/>
</dbReference>
<dbReference type="SUPFAM" id="SSF52777">
    <property type="entry name" value="CoA-dependent acyltransferases"/>
    <property type="match status" value="1"/>
</dbReference>
<dbReference type="Pfam" id="PF00302">
    <property type="entry name" value="CAT"/>
    <property type="match status" value="1"/>
</dbReference>
<evidence type="ECO:0000313" key="1">
    <source>
        <dbReference type="EMBL" id="MBB5722037.1"/>
    </source>
</evidence>
<dbReference type="PANTHER" id="PTHR38474">
    <property type="entry name" value="SLR0299 PROTEIN"/>
    <property type="match status" value="1"/>
</dbReference>
<evidence type="ECO:0000313" key="2">
    <source>
        <dbReference type="Proteomes" id="UP000535415"/>
    </source>
</evidence>
<dbReference type="SMART" id="SM01059">
    <property type="entry name" value="CAT"/>
    <property type="match status" value="1"/>
</dbReference>
<comment type="caution">
    <text evidence="1">The sequence shown here is derived from an EMBL/GenBank/DDBJ whole genome shotgun (WGS) entry which is preliminary data.</text>
</comment>
<proteinExistence type="predicted"/>
<keyword evidence="1" id="KW-0012">Acyltransferase</keyword>
<dbReference type="RefSeq" id="WP_183527922.1">
    <property type="nucleotide sequence ID" value="NZ_JACIJM010000004.1"/>
</dbReference>
<keyword evidence="1" id="KW-0808">Transferase</keyword>
<dbReference type="EC" id="2.3.1.28" evidence="1"/>
<dbReference type="EMBL" id="JACIJM010000004">
    <property type="protein sequence ID" value="MBB5722037.1"/>
    <property type="molecule type" value="Genomic_DNA"/>
</dbReference>
<accession>A0A7W9BK53</accession>
<keyword evidence="2" id="KW-1185">Reference proteome</keyword>
<reference evidence="1 2" key="1">
    <citation type="submission" date="2020-08" db="EMBL/GenBank/DDBJ databases">
        <title>Genomic Encyclopedia of Type Strains, Phase IV (KMG-IV): sequencing the most valuable type-strain genomes for metagenomic binning, comparative biology and taxonomic classification.</title>
        <authorList>
            <person name="Goeker M."/>
        </authorList>
    </citation>
    <scope>NUCLEOTIDE SEQUENCE [LARGE SCALE GENOMIC DNA]</scope>
    <source>
        <strain evidence="1 2">DSM 101064</strain>
    </source>
</reference>
<gene>
    <name evidence="1" type="ORF">FHS72_001661</name>
</gene>